<dbReference type="Pfam" id="PF00534">
    <property type="entry name" value="Glycos_transf_1"/>
    <property type="match status" value="1"/>
</dbReference>
<gene>
    <name evidence="2" type="ORF">COV29_02245</name>
</gene>
<dbReference type="EMBL" id="PCXQ01000004">
    <property type="protein sequence ID" value="PJE51072.1"/>
    <property type="molecule type" value="Genomic_DNA"/>
</dbReference>
<reference evidence="2 3" key="1">
    <citation type="submission" date="2017-09" db="EMBL/GenBank/DDBJ databases">
        <title>Depth-based differentiation of microbial function through sediment-hosted aquifers and enrichment of novel symbionts in the deep terrestrial subsurface.</title>
        <authorList>
            <person name="Probst A.J."/>
            <person name="Ladd B."/>
            <person name="Jarett J.K."/>
            <person name="Geller-Mcgrath D.E."/>
            <person name="Sieber C.M."/>
            <person name="Emerson J.B."/>
            <person name="Anantharaman K."/>
            <person name="Thomas B.C."/>
            <person name="Malmstrom R."/>
            <person name="Stieglmeier M."/>
            <person name="Klingl A."/>
            <person name="Woyke T."/>
            <person name="Ryan C.M."/>
            <person name="Banfield J.F."/>
        </authorList>
    </citation>
    <scope>NUCLEOTIDE SEQUENCE [LARGE SCALE GENOMIC DNA]</scope>
    <source>
        <strain evidence="2">CG10_big_fil_rev_8_21_14_0_10_36_16</strain>
    </source>
</reference>
<dbReference type="InterPro" id="IPR001296">
    <property type="entry name" value="Glyco_trans_1"/>
</dbReference>
<evidence type="ECO:0000313" key="2">
    <source>
        <dbReference type="EMBL" id="PJE51072.1"/>
    </source>
</evidence>
<dbReference type="GO" id="GO:0016757">
    <property type="term" value="F:glycosyltransferase activity"/>
    <property type="evidence" value="ECO:0007669"/>
    <property type="project" value="InterPro"/>
</dbReference>
<protein>
    <recommendedName>
        <fullName evidence="1">Glycosyl transferase family 1 domain-containing protein</fullName>
    </recommendedName>
</protein>
<dbReference type="PANTHER" id="PTHR45947">
    <property type="entry name" value="SULFOQUINOVOSYL TRANSFERASE SQD2"/>
    <property type="match status" value="1"/>
</dbReference>
<evidence type="ECO:0000259" key="1">
    <source>
        <dbReference type="Pfam" id="PF00534"/>
    </source>
</evidence>
<dbReference type="Proteomes" id="UP000228496">
    <property type="component" value="Unassembled WGS sequence"/>
</dbReference>
<dbReference type="SUPFAM" id="SSF53756">
    <property type="entry name" value="UDP-Glycosyltransferase/glycogen phosphorylase"/>
    <property type="match status" value="1"/>
</dbReference>
<dbReference type="AlphaFoldDB" id="A0A2J0Q7L7"/>
<sequence>MKLLMISGDRSLALGKRGAFYNTLEEFSKYWDRIDIVCPRVVSYQLPATSYQPFGNVFVHPSPWPLWRQLEWILKKGKELYAEHNFNLMTVHEYAPFYNGIGARLLHNKIKVPYVLEIHHVPGYPKAAGPKERIYRWATEQFIKHDALKVKAVRVVNKKQVPNFLIHAGVPEEKIKYIPSLYIDLDVFKPIPDVEKKYDVIFAGRLEENKNVDLLLRAVKLLVEKHHTNAGCLIIGEGPEKEYLKLRSVSQNIKVDFAGWLPTLKDVAMAYNSAKIFVNPSLNEGGPRVVVEAMACGLPVITTRVGITEDIIEDGSNGFIVDWSPDDIAEKVKQLLESDSLRNDVSKKAIETSRRFEKGSAIKNYADNLKSLIE</sequence>
<evidence type="ECO:0000313" key="3">
    <source>
        <dbReference type="Proteomes" id="UP000228496"/>
    </source>
</evidence>
<dbReference type="CDD" id="cd03801">
    <property type="entry name" value="GT4_PimA-like"/>
    <property type="match status" value="1"/>
</dbReference>
<proteinExistence type="predicted"/>
<dbReference type="PANTHER" id="PTHR45947:SF3">
    <property type="entry name" value="SULFOQUINOVOSYL TRANSFERASE SQD2"/>
    <property type="match status" value="1"/>
</dbReference>
<accession>A0A2J0Q7L7</accession>
<dbReference type="InterPro" id="IPR050194">
    <property type="entry name" value="Glycosyltransferase_grp1"/>
</dbReference>
<name>A0A2J0Q7L7_9BACT</name>
<organism evidence="2 3">
    <name type="scientific">Candidatus Yanofskybacteria bacterium CG10_big_fil_rev_8_21_14_0_10_36_16</name>
    <dbReference type="NCBI Taxonomy" id="1975096"/>
    <lineage>
        <taxon>Bacteria</taxon>
        <taxon>Candidatus Yanofskyibacteriota</taxon>
    </lineage>
</organism>
<comment type="caution">
    <text evidence="2">The sequence shown here is derived from an EMBL/GenBank/DDBJ whole genome shotgun (WGS) entry which is preliminary data.</text>
</comment>
<feature type="domain" description="Glycosyl transferase family 1" evidence="1">
    <location>
        <begin position="193"/>
        <end position="351"/>
    </location>
</feature>
<dbReference type="Gene3D" id="3.40.50.2000">
    <property type="entry name" value="Glycogen Phosphorylase B"/>
    <property type="match status" value="2"/>
</dbReference>